<sequence>MAHGERRVEDIEIQLQEDVLAFTGARELVSAERAHQLLAPYAAAVQEQRHFRRITLRNKSYSLEAAHVIAAFLTRLDEHGLLSQLESVDFADMIAGRPEDEALQVLSTVCDALQRIKSLKHIDLSDNALGEKGVRACFGLLLAQEQLEELFFCNNGISAAAAAVIADEVVLFRGADTPTKLVTFHFYNNMSGDGGAKALARILPLSPKLRDLRFSATRAQREGSLEFAKALRSLKHLERLDLSDNTFGGEGGEAIADALVGMFGLVELNLRDAAVEDDGMVAIAKALKQSGKSLKAFDVSGNDLTVDSMKELAQCVRGLSNLRVLQVEENEIASKGAKHLAKALKEPSVSLLEKLVLNVNEIGSAGAVAIVESVAPKKHLASLQLDGNMISAQAIDQIMASLEAAHKSDVLGSLEDNDEGGDEDEEDDEDEEEAEQEPATVPSAPVSSTMDDLAALFDKTMTLSPAEMTELFEFSNKQREVVDAKRAKALLVEAGIDVSNTLTPLRYSKISLRGKSYTECGAKVIADAFLSRLQGVKVVDLADVIAGRPEDEALRVLECMSKALRGHMLDEIDLSDNALGEKGVRACFDLLIPQPSLRRLLFCNNGISAAAAAVIAQEIILQNGPSKMSTLEEFHFYNNMSGHDGCVAVAKVLNKLVNLTAFRYASARAGLEASEELARNINEHLRHLKSLDVSDCSFEDGGVTQLAEAIGKQKDLQVLKLRDASLGPDGVESVMQAIADNGLQLVELDLSGNELADDGIAALARLLKTQNALRVLRLDENEITSAGLKELVDVIGSSTLPLLEEISLCGNELTAKGALALVQTVVPTKQHLQRLELDANMISDKGVEQIQAALAAMNKSNVLGSLTENDGDDESDDE</sequence>
<evidence type="ECO:0000313" key="2">
    <source>
        <dbReference type="EMBL" id="DBA01317.1"/>
    </source>
</evidence>
<dbReference type="InterPro" id="IPR045203">
    <property type="entry name" value="RanGAP1/2"/>
</dbReference>
<protein>
    <submittedName>
        <fullName evidence="2">Uncharacterized protein</fullName>
    </submittedName>
</protein>
<name>A0AAV2Z7A6_9STRA</name>
<comment type="caution">
    <text evidence="2">The sequence shown here is derived from an EMBL/GenBank/DDBJ whole genome shotgun (WGS) entry which is preliminary data.</text>
</comment>
<dbReference type="SUPFAM" id="SSF52047">
    <property type="entry name" value="RNI-like"/>
    <property type="match status" value="2"/>
</dbReference>
<dbReference type="EMBL" id="DAKRPA010000050">
    <property type="protein sequence ID" value="DBA01317.1"/>
    <property type="molecule type" value="Genomic_DNA"/>
</dbReference>
<evidence type="ECO:0000256" key="1">
    <source>
        <dbReference type="SAM" id="MobiDB-lite"/>
    </source>
</evidence>
<evidence type="ECO:0000313" key="3">
    <source>
        <dbReference type="Proteomes" id="UP001146120"/>
    </source>
</evidence>
<gene>
    <name evidence="2" type="ORF">N0F65_001822</name>
</gene>
<keyword evidence="3" id="KW-1185">Reference proteome</keyword>
<reference evidence="2" key="1">
    <citation type="submission" date="2022-11" db="EMBL/GenBank/DDBJ databases">
        <authorList>
            <person name="Morgan W.R."/>
            <person name="Tartar A."/>
        </authorList>
    </citation>
    <scope>NUCLEOTIDE SEQUENCE</scope>
    <source>
        <strain evidence="2">ARSEF 373</strain>
    </source>
</reference>
<dbReference type="Proteomes" id="UP001146120">
    <property type="component" value="Unassembled WGS sequence"/>
</dbReference>
<dbReference type="PANTHER" id="PTHR46761:SF2">
    <property type="entry name" value="RAN GTPASE-ACTIVATING PROTEIN 1"/>
    <property type="match status" value="1"/>
</dbReference>
<feature type="compositionally biased region" description="Acidic residues" evidence="1">
    <location>
        <begin position="415"/>
        <end position="436"/>
    </location>
</feature>
<organism evidence="2 3">
    <name type="scientific">Lagenidium giganteum</name>
    <dbReference type="NCBI Taxonomy" id="4803"/>
    <lineage>
        <taxon>Eukaryota</taxon>
        <taxon>Sar</taxon>
        <taxon>Stramenopiles</taxon>
        <taxon>Oomycota</taxon>
        <taxon>Peronosporomycetes</taxon>
        <taxon>Pythiales</taxon>
        <taxon>Pythiaceae</taxon>
    </lineage>
</organism>
<dbReference type="Pfam" id="PF13516">
    <property type="entry name" value="LRR_6"/>
    <property type="match status" value="5"/>
</dbReference>
<dbReference type="Gene3D" id="3.80.10.10">
    <property type="entry name" value="Ribonuclease Inhibitor"/>
    <property type="match status" value="4"/>
</dbReference>
<feature type="region of interest" description="Disordered" evidence="1">
    <location>
        <begin position="410"/>
        <end position="447"/>
    </location>
</feature>
<dbReference type="SMART" id="SM00368">
    <property type="entry name" value="LRR_RI"/>
    <property type="match status" value="16"/>
</dbReference>
<dbReference type="InterPro" id="IPR032675">
    <property type="entry name" value="LRR_dom_sf"/>
</dbReference>
<dbReference type="AlphaFoldDB" id="A0AAV2Z7A6"/>
<dbReference type="GO" id="GO:0005096">
    <property type="term" value="F:GTPase activator activity"/>
    <property type="evidence" value="ECO:0007669"/>
    <property type="project" value="InterPro"/>
</dbReference>
<dbReference type="InterPro" id="IPR001611">
    <property type="entry name" value="Leu-rich_rpt"/>
</dbReference>
<accession>A0AAV2Z7A6</accession>
<dbReference type="PANTHER" id="PTHR46761">
    <property type="entry name" value="RAN GTPASE-ACTIVATING PROTEIN 1"/>
    <property type="match status" value="1"/>
</dbReference>
<proteinExistence type="predicted"/>
<reference evidence="2" key="2">
    <citation type="journal article" date="2023" name="Microbiol Resour">
        <title>Decontamination and Annotation of the Draft Genome Sequence of the Oomycete Lagenidium giganteum ARSEF 373.</title>
        <authorList>
            <person name="Morgan W.R."/>
            <person name="Tartar A."/>
        </authorList>
    </citation>
    <scope>NUCLEOTIDE SEQUENCE</scope>
    <source>
        <strain evidence="2">ARSEF 373</strain>
    </source>
</reference>